<keyword evidence="1" id="KW-0472">Membrane</keyword>
<dbReference type="Proteomes" id="UP000296049">
    <property type="component" value="Unassembled WGS sequence"/>
</dbReference>
<feature type="transmembrane region" description="Helical" evidence="1">
    <location>
        <begin position="354"/>
        <end position="381"/>
    </location>
</feature>
<evidence type="ECO:0000256" key="1">
    <source>
        <dbReference type="SAM" id="Phobius"/>
    </source>
</evidence>
<keyword evidence="1" id="KW-0812">Transmembrane</keyword>
<reference evidence="4" key="1">
    <citation type="journal article" date="2013" name="Nat. Genet.">
        <title>The duck genome and transcriptome provide insight into an avian influenza virus reservoir species.</title>
        <authorList>
            <person name="Huang Y."/>
            <person name="Li Y."/>
            <person name="Burt D.W."/>
            <person name="Chen H."/>
            <person name="Zhang Y."/>
            <person name="Qian W."/>
            <person name="Kim H."/>
            <person name="Gan S."/>
            <person name="Zhao Y."/>
            <person name="Li J."/>
            <person name="Yi K."/>
            <person name="Feng H."/>
            <person name="Zhu P."/>
            <person name="Li B."/>
            <person name="Liu Q."/>
            <person name="Fairley S."/>
            <person name="Magor K.E."/>
            <person name="Du Z."/>
            <person name="Hu X."/>
            <person name="Goodman L."/>
            <person name="Tafer H."/>
            <person name="Vignal A."/>
            <person name="Lee T."/>
            <person name="Kim K.W."/>
            <person name="Sheng Z."/>
            <person name="An Y."/>
            <person name="Searle S."/>
            <person name="Herrero J."/>
            <person name="Groenen M.A."/>
            <person name="Crooijmans R.P."/>
            <person name="Faraut T."/>
            <person name="Cai Q."/>
            <person name="Webster R.G."/>
            <person name="Aldridge J.R."/>
            <person name="Warren W.C."/>
            <person name="Bartschat S."/>
            <person name="Kehr S."/>
            <person name="Marz M."/>
            <person name="Stadler P.F."/>
            <person name="Smith J."/>
            <person name="Kraus R.H."/>
            <person name="Zhao Y."/>
            <person name="Ren L."/>
            <person name="Fei J."/>
            <person name="Morisson M."/>
            <person name="Kaiser P."/>
            <person name="Griffin D.K."/>
            <person name="Rao M."/>
            <person name="Pitel F."/>
            <person name="Wang J."/>
            <person name="Li N."/>
        </authorList>
    </citation>
    <scope>NUCLEOTIDE SEQUENCE [LARGE SCALE GENOMIC DNA]</scope>
</reference>
<accession>R0JW39</accession>
<evidence type="ECO:0000313" key="4">
    <source>
        <dbReference type="Proteomes" id="UP000296049"/>
    </source>
</evidence>
<proteinExistence type="predicted"/>
<feature type="chain" id="PRO_5004344067" evidence="2">
    <location>
        <begin position="20"/>
        <end position="772"/>
    </location>
</feature>
<feature type="transmembrane region" description="Helical" evidence="1">
    <location>
        <begin position="310"/>
        <end position="333"/>
    </location>
</feature>
<feature type="signal peptide" evidence="2">
    <location>
        <begin position="1"/>
        <end position="19"/>
    </location>
</feature>
<keyword evidence="2" id="KW-0732">Signal</keyword>
<evidence type="ECO:0000256" key="2">
    <source>
        <dbReference type="SAM" id="SignalP"/>
    </source>
</evidence>
<gene>
    <name evidence="3" type="ORF">Anapl_01518</name>
</gene>
<keyword evidence="4" id="KW-1185">Reference proteome</keyword>
<protein>
    <submittedName>
        <fullName evidence="3">Uncharacterized protein</fullName>
    </submittedName>
</protein>
<sequence>MSIGWVYILSVLLKAQAVAQKLAGEQPYGQSREDLAVADPESGHIQIQDCNKDRCLLKNTFVYIPVILTINFQGETNGIYLAGDQHMEFAALQRLRLQRRHLVRNRWCSHGKFTSLYAGSEKLADTNELPNSPDLKRSSQKQGYLLLVRHALHPMGVAALQEPRRLWLVGGEGDASTLLRGPIPRYDAQQLSWLGISSPTLGEPCWREGIDFMALHMECSRWQSETLRPTDAIVQDLFHAFIKLVIVGQIGSPSCDALTGEDDKPDTHAPLTATAFGNSGNSVVMQRAQGTSMALWIPGSPFCWAATLQLVPWVCWCCTLISAIAYWHLPLTAVPARCKRKRSHINTAKARKALLQLSCCLAVCSPSLVPLTLTISMQLYLAMASATEQRQFADQLAAASCGPSGIYLSCGQNLPWIVTDVKGMATSTHGRGSSTPTEYRQLLQWVQIFVPAPFTSSVSTIGKFVPLPVFMSARTVALHTSAGHLQNVHFTSRGTQQNMMVTGISGHRQASCFCEHGLPIHVSAVLISPEGQPRLSCFSARCRGVAHTVVRRGREEYEPMLHTTLCHACPRPGLSAAAPRAPLQPEGNGSQGQILPPAAGTAARLAVVRQPAITGVLAVDSCRELCRVCHPHPNPAHGVWSVGRVWLRALAELPGEMDRGVRLMSEPVSGKVTVAPWRGVGGSRHALGSLLHTDPCSSKPEQQQRQDAGLNASRLEIGRLEEEEDGVLLWQFKGNRASVTPTLEDIEVDASRTNDYYFPWIHGENWPLAEPV</sequence>
<dbReference type="AlphaFoldDB" id="R0JW39"/>
<evidence type="ECO:0000313" key="3">
    <source>
        <dbReference type="EMBL" id="EOB01771.1"/>
    </source>
</evidence>
<dbReference type="EMBL" id="KB743040">
    <property type="protein sequence ID" value="EOB01771.1"/>
    <property type="molecule type" value="Genomic_DNA"/>
</dbReference>
<keyword evidence="1" id="KW-1133">Transmembrane helix</keyword>
<organism evidence="3 4">
    <name type="scientific">Anas platyrhynchos</name>
    <name type="common">Mallard</name>
    <name type="synonym">Anas boschas</name>
    <dbReference type="NCBI Taxonomy" id="8839"/>
    <lineage>
        <taxon>Eukaryota</taxon>
        <taxon>Metazoa</taxon>
        <taxon>Chordata</taxon>
        <taxon>Craniata</taxon>
        <taxon>Vertebrata</taxon>
        <taxon>Euteleostomi</taxon>
        <taxon>Archelosauria</taxon>
        <taxon>Archosauria</taxon>
        <taxon>Dinosauria</taxon>
        <taxon>Saurischia</taxon>
        <taxon>Theropoda</taxon>
        <taxon>Coelurosauria</taxon>
        <taxon>Aves</taxon>
        <taxon>Neognathae</taxon>
        <taxon>Galloanserae</taxon>
        <taxon>Anseriformes</taxon>
        <taxon>Anatidae</taxon>
        <taxon>Anatinae</taxon>
        <taxon>Anas</taxon>
    </lineage>
</organism>
<name>R0JW39_ANAPL</name>